<feature type="transmembrane region" description="Helical" evidence="1">
    <location>
        <begin position="2498"/>
        <end position="2530"/>
    </location>
</feature>
<keyword evidence="4" id="KW-1185">Reference proteome</keyword>
<dbReference type="OMA" id="NITSAYC"/>
<dbReference type="Proteomes" id="UP000000600">
    <property type="component" value="Unassembled WGS sequence"/>
</dbReference>
<evidence type="ECO:0000313" key="3">
    <source>
        <dbReference type="EMBL" id="CAK60797.1"/>
    </source>
</evidence>
<dbReference type="KEGG" id="ptm:GSPATT00031026001"/>
<dbReference type="SUPFAM" id="SSF51126">
    <property type="entry name" value="Pectin lyase-like"/>
    <property type="match status" value="1"/>
</dbReference>
<feature type="transmembrane region" description="Helical" evidence="1">
    <location>
        <begin position="2578"/>
        <end position="2600"/>
    </location>
</feature>
<evidence type="ECO:0000256" key="2">
    <source>
        <dbReference type="SAM" id="SignalP"/>
    </source>
</evidence>
<accession>A0BQI0</accession>
<dbReference type="GeneID" id="5013979"/>
<sequence length="2731" mass="311234">MSFFQVSIMLGLVNLVFAITSTKLPQGGTQFQNCLHVEKGNCQQCSALHFLFTLPRDHENLGLKAGTRVCVKWYFQQISLSPYFGYLDENNLYCGDCIDNSQTWDQNRLCTYDFKTKSSTITSIFHKVERPAKQLFYIVQSGANDFNSIMCDGCSNFCKSKSQTCFPVSQQFQYDLNNPYIQCAQGYAFNDAIQGCDSCPDNCQSCQINIVRTLDSAGKIIVTTKKKCLICNAGFSLLSIRMKSNRNIMQTLCMACKTGCSQCYFGKNQVNLNQDPWDDYNKFDSVTDPNELDLVFIDDPENNPPIQTFFDKLWEAHQIAQRCSVCTSTSQSTFIPSLDRISCERCGTNCRRCEYVSYTLTENKYPTRVQNIVIEASGKSPEPALTEQAKAPYVFRCRECDDYTQTFVALGNACMDCSNLLNCKLCHKQGDATSGGDATFSTLTPDFTPLDKEELSIQKCLVCQDGFYYNKATSSCQAILIVDVSVSTGCLTYDFVTKDCKKCTTGYTLYKDAGDGIWKCSFDCQQNVQDFLCQTCVKQGTKYRCLQCLDGYYVDVKLGTCKPCQNNNSYCKNCYTLSLKSIHRTDYYLYEYDGESEIYGPYCYACTAGDTQRGPKFNEDLRICEKGKDNCDDFQAKGTRGYCDKCVELVPNIFLTSKSASLDGTDCILCPENTIGCRERDSTELMSSNKYFAPTEDGLTLFSYIAFKCDPLTSYLDANIGRCQTPKDGYAYLYEDTIIITADCVQNLPHLDSVWRLNSQYSDITQKTATLILEDAVSTTINSAKLKEYNTKSLSKLTINLNFNFNGDQNNNRCYFQKDTFISTNLRKNIFALKDLELVISAPGIPIGQRIQWYIMNTVYFEYFTSVTIKDIEILPATDLNTLNLYNNVERYDKPFGFEFLKNEGSKFQMENVKINNGYAEAHYNSNDYTTPYSDTAQSLKKYKPFFTVLLNTYSITLKNVIFQSQNYLMGTDLSYQAKPFGLVYENNVTFQYLNIRLENVVFQDFAVEDQAIFELQDMTLVTAPEWNSKIYVKNVHFKDCYFINDGAFLSTKLSEKPTGMILIDNMYMDNIEYNNSRGIVDFQTMQKVQINGFNMINSRVNYTTLFHITTIDMSRVYMYNTTFTYFGKMVQTQFDIFTIKPNDVIYSGMALSFTDLEFNKINCLYPACIMQLSGIKNDYELPINISMSNIIVQQINSQGFNETIWEAATSAAIQIYKSHILQVQNFESIQNPDLTIFYTEQVDDTTFINLKCRQNFDLSIRNNYCVFLNNFYKKIKMVDVELINLNGIDNSFIGLSSWNNLVYNTSSEDFKEEILLENIVVQYCTITTTVLAVPSSAILIDSTQEQLVTMKNMNFYNNKHFSASYLKGTLRPSNPTFLIRSVVGTLNLQNSFWKNNQVSGYGAVLYLECGIQVIKNISMLNSNYDATSFINQNPFSQTINSLVEGGHLFLAGYNIQLLDSSFSNSTGKVGGGIYLKAQKEGQVYFNNTSITNALTPMDGGVVSRGGCIYVDSTYSQLSMLMENMDLKGCIARADGGGIYVTASDRQQQFTIRSSIISNCYGLSGTSIKVKFDERTQAVQKTTLVGVKISGNYTNALDYFSNLTNFQIIEEFLLVKRMAAFEQDNGQVEVQNCYSEGLYYFGFISLQNPSLVRFNTIESQHSVLSYRPYIEVIEPLANPIFIDSVQFRNISSMNVTVVCNEAKLTNEQNAICKILQSRVDFPEYIINPAMMLVDQITKSTPLTMRNVFINRVKCKECYGGLVQVMRVSNSEMRELVQLSVCRCSNSEAAYYGCYMVSSVQHSSLLKKEDSQIGIGFSSSLSLDSILTKTGLKSRRRILQAQYSPSDYSYAVPLPSYMAHVIVDSLNIQDVRAIHGGGVSIYGLTANITSAYCTQSVVIGQGGCVYYEAQEKNNKVVYQRLNIGSSVFFRNNASIGGAIRVKQSGINDWTKTSNTMLQNYASLFGNDVAGYPTHLGIMVNGRLQNSSYIYDNTEWLHYPLVIKSGQEMSGFENQTVLLVFLNENNEAMKYQFESQSNVHANLTNTIQGESLRIFNLDQQGFVYSNLQILFDPYQNVTLDVQLNSSLVNIPRYYSQYPYQLIGFDTDYVLQARIRSVECDRGEAYNPQQGSCTPCPIGQYVLAYKGICKQIDDTSMTYTRMNQISIKNQYWRPDHLNDLPEKCKNKPVNCYGGFNVGNDLCYEGMIGALCEECDIYGIYWDAKYSNSAKYECGTCQDRTRNLIMIVFLSIFTLYSTISSVKANQERMENCVLYDIFALLGWASSQKASGNVAVLMKIFNNHTQILSILSGFQIEIPNETVDSVNTVSMPAKTIGNSLDCFLVENTWGIDLIYFRLIWSLIMQVIYILMMLIIIFVSVAIGKMQFKVQYLYTMAIYLFVFLQPNYVMEFMTLISSRVISGNYYIMANVSYRYDTFKHDQWIAGFGVPGLLLWVLVLPTAFWYVCYQGAQQMKLNSFRFSQSWGFFYHEYRRDRYYWEFIKIFYRSLISILICYFQEEIIVKGILSFLVVYAYYGLSTHFNPYNLRVTNDLDQLSTVVLSLSLIVGVFLYRTIDIDFYGLTYAGYVLIGLLNAVFLLLFFYNLFKGKLQEFAPKLDDVREKVKEKFPHLNNNPRLRPYLQNQTQLNHKARLEWVELSKIVNRGIMLWRADKSKPLQFFRVTDVPKSDYNTKINQIHQEFGSESDDQNLLYGDGLHSIQMSKENIQDEGKEKYIYQ</sequence>
<evidence type="ECO:0000256" key="1">
    <source>
        <dbReference type="SAM" id="Phobius"/>
    </source>
</evidence>
<protein>
    <submittedName>
        <fullName evidence="3">Uncharacterized protein</fullName>
    </submittedName>
</protein>
<keyword evidence="1" id="KW-0812">Transmembrane</keyword>
<dbReference type="InParanoid" id="A0BQI0"/>
<keyword evidence="2" id="KW-0732">Signal</keyword>
<feature type="transmembrane region" description="Helical" evidence="1">
    <location>
        <begin position="2550"/>
        <end position="2566"/>
    </location>
</feature>
<gene>
    <name evidence="3" type="ORF">GSPATT00031026001</name>
</gene>
<feature type="signal peptide" evidence="2">
    <location>
        <begin position="1"/>
        <end position="18"/>
    </location>
</feature>
<feature type="transmembrane region" description="Helical" evidence="1">
    <location>
        <begin position="2384"/>
        <end position="2403"/>
    </location>
</feature>
<feature type="transmembrane region" description="Helical" evidence="1">
    <location>
        <begin position="2437"/>
        <end position="2460"/>
    </location>
</feature>
<keyword evidence="1" id="KW-0472">Membrane</keyword>
<evidence type="ECO:0000313" key="4">
    <source>
        <dbReference type="Proteomes" id="UP000000600"/>
    </source>
</evidence>
<reference evidence="3 4" key="1">
    <citation type="journal article" date="2006" name="Nature">
        <title>Global trends of whole-genome duplications revealed by the ciliate Paramecium tetraurelia.</title>
        <authorList>
            <consortium name="Genoscope"/>
            <person name="Aury J.-M."/>
            <person name="Jaillon O."/>
            <person name="Duret L."/>
            <person name="Noel B."/>
            <person name="Jubin C."/>
            <person name="Porcel B.M."/>
            <person name="Segurens B."/>
            <person name="Daubin V."/>
            <person name="Anthouard V."/>
            <person name="Aiach N."/>
            <person name="Arnaiz O."/>
            <person name="Billaut A."/>
            <person name="Beisson J."/>
            <person name="Blanc I."/>
            <person name="Bouhouche K."/>
            <person name="Camara F."/>
            <person name="Duharcourt S."/>
            <person name="Guigo R."/>
            <person name="Gogendeau D."/>
            <person name="Katinka M."/>
            <person name="Keller A.-M."/>
            <person name="Kissmehl R."/>
            <person name="Klotz C."/>
            <person name="Koll F."/>
            <person name="Le Moue A."/>
            <person name="Lepere C."/>
            <person name="Malinsky S."/>
            <person name="Nowacki M."/>
            <person name="Nowak J.K."/>
            <person name="Plattner H."/>
            <person name="Poulain J."/>
            <person name="Ruiz F."/>
            <person name="Serrano V."/>
            <person name="Zagulski M."/>
            <person name="Dessen P."/>
            <person name="Betermier M."/>
            <person name="Weissenbach J."/>
            <person name="Scarpelli C."/>
            <person name="Schachter V."/>
            <person name="Sperling L."/>
            <person name="Meyer E."/>
            <person name="Cohen J."/>
            <person name="Wincker P."/>
        </authorList>
    </citation>
    <scope>NUCLEOTIDE SEQUENCE [LARGE SCALE GENOMIC DNA]</scope>
    <source>
        <strain evidence="3 4">Stock d4-2</strain>
    </source>
</reference>
<feature type="transmembrane region" description="Helical" evidence="1">
    <location>
        <begin position="2353"/>
        <end position="2377"/>
    </location>
</feature>
<dbReference type="InterPro" id="IPR011050">
    <property type="entry name" value="Pectin_lyase_fold/virulence"/>
</dbReference>
<name>A0BQI0_PARTE</name>
<dbReference type="HOGENOM" id="CLU_000411_0_0_1"/>
<dbReference type="OrthoDB" id="289438at2759"/>
<dbReference type="EMBL" id="CT868009">
    <property type="protein sequence ID" value="CAK60797.1"/>
    <property type="molecule type" value="Genomic_DNA"/>
</dbReference>
<organism evidence="3 4">
    <name type="scientific">Paramecium tetraurelia</name>
    <dbReference type="NCBI Taxonomy" id="5888"/>
    <lineage>
        <taxon>Eukaryota</taxon>
        <taxon>Sar</taxon>
        <taxon>Alveolata</taxon>
        <taxon>Ciliophora</taxon>
        <taxon>Intramacronucleata</taxon>
        <taxon>Oligohymenophorea</taxon>
        <taxon>Peniculida</taxon>
        <taxon>Parameciidae</taxon>
        <taxon>Paramecium</taxon>
    </lineage>
</organism>
<proteinExistence type="predicted"/>
<keyword evidence="1" id="KW-1133">Transmembrane helix</keyword>
<dbReference type="eggNOG" id="KOG3525">
    <property type="taxonomic scope" value="Eukaryota"/>
</dbReference>
<dbReference type="PANTHER" id="PTHR11319:SF35">
    <property type="entry name" value="OUTER MEMBRANE PROTEIN PMPC-RELATED"/>
    <property type="match status" value="1"/>
</dbReference>
<dbReference type="RefSeq" id="XP_001428195.1">
    <property type="nucleotide sequence ID" value="XM_001428158.1"/>
</dbReference>
<dbReference type="PANTHER" id="PTHR11319">
    <property type="entry name" value="G PROTEIN-COUPLED RECEPTOR-RELATED"/>
    <property type="match status" value="1"/>
</dbReference>
<feature type="chain" id="PRO_5002623054" evidence="2">
    <location>
        <begin position="19"/>
        <end position="2731"/>
    </location>
</feature>
<dbReference type="STRING" id="5888.A0BQI0"/>